<proteinExistence type="evidence at transcript level"/>
<dbReference type="PANTHER" id="PTHR11257">
    <property type="entry name" value="CHEMOSENSORY PROTEIN-RELATED"/>
    <property type="match status" value="1"/>
</dbReference>
<dbReference type="AlphaFoldDB" id="A0A0X8U7S3"/>
<dbReference type="InterPro" id="IPR005055">
    <property type="entry name" value="A10/PebIII"/>
</dbReference>
<dbReference type="EMBL" id="KJ186803">
    <property type="protein sequence ID" value="AIX97115.1"/>
    <property type="molecule type" value="mRNA"/>
</dbReference>
<dbReference type="Gene3D" id="1.10.2080.10">
    <property type="entry name" value="Insect odorant-binding protein A10/Ejaculatory bulb-specific protein 3"/>
    <property type="match status" value="1"/>
</dbReference>
<gene>
    <name evidence="1" type="primary">csp7</name>
</gene>
<accession>A0A0X8U7S3</accession>
<evidence type="ECO:0000313" key="1">
    <source>
        <dbReference type="EMBL" id="AIX97115.1"/>
    </source>
</evidence>
<sequence>MQPTPTLLCVVATFVLMYDHQKLVGARSVNDRGARVTRDVAKYTTKYDNIDVDRILSSQRLLRNYANCLLDKGPCTPEGKELKAYLPDAIATECVKCSEAQKKIAGKVFSHLLQDHRQIWDELIAKYDPDGNFRKKYGIDEDEDYQEENQ</sequence>
<dbReference type="Pfam" id="PF03392">
    <property type="entry name" value="OS-D"/>
    <property type="match status" value="1"/>
</dbReference>
<reference evidence="1" key="1">
    <citation type="submission" date="2014-01" db="EMBL/GenBank/DDBJ databases">
        <title>Identification of Chemosensory Gene Families in Rhyzopertha dominica (Coleoptera: Bostrichidae).</title>
        <authorList>
            <person name="Wang M."/>
            <person name="Diakite M.M."/>
        </authorList>
    </citation>
    <scope>NUCLEOTIDE SEQUENCE</scope>
</reference>
<organism evidence="1">
    <name type="scientific">Rhyzopertha dominica</name>
    <name type="common">Lesser grain borer</name>
    <name type="synonym">Synodendron dominica</name>
    <dbReference type="NCBI Taxonomy" id="92692"/>
    <lineage>
        <taxon>Eukaryota</taxon>
        <taxon>Metazoa</taxon>
        <taxon>Ecdysozoa</taxon>
        <taxon>Arthropoda</taxon>
        <taxon>Hexapoda</taxon>
        <taxon>Insecta</taxon>
        <taxon>Pterygota</taxon>
        <taxon>Neoptera</taxon>
        <taxon>Endopterygota</taxon>
        <taxon>Coleoptera</taxon>
        <taxon>Polyphaga</taxon>
        <taxon>Bostrichiformia</taxon>
        <taxon>Bostrichidae</taxon>
        <taxon>Dinoderinae</taxon>
        <taxon>Rhyzopertha</taxon>
    </lineage>
</organism>
<protein>
    <submittedName>
        <fullName evidence="1">Chemosensory protein 7</fullName>
    </submittedName>
</protein>
<dbReference type="SUPFAM" id="SSF100910">
    <property type="entry name" value="Chemosensory protein Csp2"/>
    <property type="match status" value="1"/>
</dbReference>
<name>A0A0X8U7S3_RHYDO</name>
<dbReference type="PANTHER" id="PTHR11257:SF12">
    <property type="entry name" value="EJACULATORY BULB-SPECIFIC PROTEIN 3-RELATED"/>
    <property type="match status" value="1"/>
</dbReference>
<dbReference type="InterPro" id="IPR036682">
    <property type="entry name" value="OS_D_A10/PebIII_sf"/>
</dbReference>